<protein>
    <recommendedName>
        <fullName evidence="1">At1g61320/AtMIF1 LRR domain-containing protein</fullName>
    </recommendedName>
</protein>
<dbReference type="InterPro" id="IPR053772">
    <property type="entry name" value="At1g61320/At1g61330-like"/>
</dbReference>
<evidence type="ECO:0000259" key="1">
    <source>
        <dbReference type="Pfam" id="PF23622"/>
    </source>
</evidence>
<proteinExistence type="predicted"/>
<dbReference type="Pfam" id="PF23622">
    <property type="entry name" value="LRR_At1g61320_AtMIF1"/>
    <property type="match status" value="1"/>
</dbReference>
<evidence type="ECO:0000313" key="2">
    <source>
        <dbReference type="EMBL" id="CAI8608322.1"/>
    </source>
</evidence>
<name>A0AAV1AFW1_VICFA</name>
<dbReference type="InterPro" id="IPR055357">
    <property type="entry name" value="LRR_At1g61320_AtMIF1"/>
</dbReference>
<dbReference type="EMBL" id="OX451739">
    <property type="protein sequence ID" value="CAI8608322.1"/>
    <property type="molecule type" value="Genomic_DNA"/>
</dbReference>
<feature type="domain" description="At1g61320/AtMIF1 LRR" evidence="1">
    <location>
        <begin position="88"/>
        <end position="180"/>
    </location>
</feature>
<keyword evidence="3" id="KW-1185">Reference proteome</keyword>
<dbReference type="PANTHER" id="PTHR34145:SF68">
    <property type="entry name" value="FBD DOMAIN-CONTAINING PROTEIN"/>
    <property type="match status" value="1"/>
</dbReference>
<gene>
    <name evidence="2" type="ORF">VFH_IV078680</name>
</gene>
<sequence length="251" mass="28693">MKKITGRSLQMAMEIMYDAERQTYTNWINELLASLKSSSLRGLKVWFPVKNVSDVDNWIQFAVCKKVRMLKLYFGRAIDYVLPLELFKVERFDSLCVLRMKSISVTEEMLEYLLCTCLLLETLSLVDSEVSKTMKVSVSGSSLKLECLELVRCLELTKVEIFAEKLVSFKYYGPNLETEFKIVSSLVEASFGGSFMEFVRESFMLQIKVLKLDVNSFEVSVKVLISSERTCLLVSAENEYAIIVSPSQHGK</sequence>
<dbReference type="Gene3D" id="3.30.540.10">
    <property type="entry name" value="Fructose-1,6-Bisphosphatase, subunit A, domain 1"/>
    <property type="match status" value="1"/>
</dbReference>
<accession>A0AAV1AFW1</accession>
<organism evidence="2 3">
    <name type="scientific">Vicia faba</name>
    <name type="common">Broad bean</name>
    <name type="synonym">Faba vulgaris</name>
    <dbReference type="NCBI Taxonomy" id="3906"/>
    <lineage>
        <taxon>Eukaryota</taxon>
        <taxon>Viridiplantae</taxon>
        <taxon>Streptophyta</taxon>
        <taxon>Embryophyta</taxon>
        <taxon>Tracheophyta</taxon>
        <taxon>Spermatophyta</taxon>
        <taxon>Magnoliopsida</taxon>
        <taxon>eudicotyledons</taxon>
        <taxon>Gunneridae</taxon>
        <taxon>Pentapetalae</taxon>
        <taxon>rosids</taxon>
        <taxon>fabids</taxon>
        <taxon>Fabales</taxon>
        <taxon>Fabaceae</taxon>
        <taxon>Papilionoideae</taxon>
        <taxon>50 kb inversion clade</taxon>
        <taxon>NPAAA clade</taxon>
        <taxon>Hologalegina</taxon>
        <taxon>IRL clade</taxon>
        <taxon>Fabeae</taxon>
        <taxon>Vicia</taxon>
    </lineage>
</organism>
<dbReference type="AlphaFoldDB" id="A0AAV1AFW1"/>
<dbReference type="Proteomes" id="UP001157006">
    <property type="component" value="Chromosome 4"/>
</dbReference>
<dbReference type="PROSITE" id="PS00019">
    <property type="entry name" value="ACTININ_1"/>
    <property type="match status" value="1"/>
</dbReference>
<evidence type="ECO:0000313" key="3">
    <source>
        <dbReference type="Proteomes" id="UP001157006"/>
    </source>
</evidence>
<reference evidence="2 3" key="1">
    <citation type="submission" date="2023-01" db="EMBL/GenBank/DDBJ databases">
        <authorList>
            <person name="Kreplak J."/>
        </authorList>
    </citation>
    <scope>NUCLEOTIDE SEQUENCE [LARGE SCALE GENOMIC DNA]</scope>
</reference>
<dbReference type="PANTHER" id="PTHR34145">
    <property type="entry name" value="OS02G0105600 PROTEIN"/>
    <property type="match status" value="1"/>
</dbReference>
<dbReference type="InterPro" id="IPR001589">
    <property type="entry name" value="Actinin_actin-bd_CS"/>
</dbReference>